<protein>
    <submittedName>
        <fullName evidence="1">Uncharacterized protein</fullName>
    </submittedName>
</protein>
<evidence type="ECO:0000313" key="1">
    <source>
        <dbReference type="EMBL" id="KAK1657380.1"/>
    </source>
</evidence>
<evidence type="ECO:0000313" key="2">
    <source>
        <dbReference type="Proteomes" id="UP001224890"/>
    </source>
</evidence>
<dbReference type="GeneID" id="85452101"/>
<sequence length="223" mass="25017">MPTDGVSGTFSSTRYFLQWIAAPHPPQGLREGFIDIRCHLLADKRRQSALFSLLQLGLRRSRMEEQGHNVAKVLVAAAGMIYHGVRWMARDGTKGKRDQNKRKKTTTPLPAVLFSGTSSHPSKRRYFVFRPPPPSRPCVPLQKKTLAGRCGNPTLEPKRWRKLRILLSHITNELVQSSSLSPFCFNSALFLSKSALSSRWPMSLTHPGAHMNEPLASHTRATP</sequence>
<dbReference type="AlphaFoldDB" id="A0AAJ0A6I6"/>
<name>A0AAJ0A6I6_9PEZI</name>
<dbReference type="Proteomes" id="UP001224890">
    <property type="component" value="Unassembled WGS sequence"/>
</dbReference>
<organism evidence="1 2">
    <name type="scientific">Colletotrichum godetiae</name>
    <dbReference type="NCBI Taxonomy" id="1209918"/>
    <lineage>
        <taxon>Eukaryota</taxon>
        <taxon>Fungi</taxon>
        <taxon>Dikarya</taxon>
        <taxon>Ascomycota</taxon>
        <taxon>Pezizomycotina</taxon>
        <taxon>Sordariomycetes</taxon>
        <taxon>Hypocreomycetidae</taxon>
        <taxon>Glomerellales</taxon>
        <taxon>Glomerellaceae</taxon>
        <taxon>Colletotrichum</taxon>
        <taxon>Colletotrichum acutatum species complex</taxon>
    </lineage>
</organism>
<reference evidence="1" key="1">
    <citation type="submission" date="2021-06" db="EMBL/GenBank/DDBJ databases">
        <title>Comparative genomics, transcriptomics and evolutionary studies reveal genomic signatures of adaptation to plant cell wall in hemibiotrophic fungi.</title>
        <authorList>
            <consortium name="DOE Joint Genome Institute"/>
            <person name="Baroncelli R."/>
            <person name="Diaz J.F."/>
            <person name="Benocci T."/>
            <person name="Peng M."/>
            <person name="Battaglia E."/>
            <person name="Haridas S."/>
            <person name="Andreopoulos W."/>
            <person name="Labutti K."/>
            <person name="Pangilinan J."/>
            <person name="Floch G.L."/>
            <person name="Makela M.R."/>
            <person name="Henrissat B."/>
            <person name="Grigoriev I.V."/>
            <person name="Crouch J.A."/>
            <person name="De Vries R.P."/>
            <person name="Sukno S.A."/>
            <person name="Thon M.R."/>
        </authorList>
    </citation>
    <scope>NUCLEOTIDE SEQUENCE</scope>
    <source>
        <strain evidence="1">CBS 193.32</strain>
    </source>
</reference>
<dbReference type="EMBL" id="JAHMHR010000094">
    <property type="protein sequence ID" value="KAK1657380.1"/>
    <property type="molecule type" value="Genomic_DNA"/>
</dbReference>
<accession>A0AAJ0A6I6</accession>
<comment type="caution">
    <text evidence="1">The sequence shown here is derived from an EMBL/GenBank/DDBJ whole genome shotgun (WGS) entry which is preliminary data.</text>
</comment>
<keyword evidence="2" id="KW-1185">Reference proteome</keyword>
<gene>
    <name evidence="1" type="ORF">BDP55DRAFT_439259</name>
</gene>
<dbReference type="RefSeq" id="XP_060422144.1">
    <property type="nucleotide sequence ID" value="XM_060567575.1"/>
</dbReference>
<proteinExistence type="predicted"/>